<dbReference type="GO" id="GO:0006631">
    <property type="term" value="P:fatty acid metabolic process"/>
    <property type="evidence" value="ECO:0007669"/>
    <property type="project" value="UniProtKB-KW"/>
</dbReference>
<evidence type="ECO:0000256" key="15">
    <source>
        <dbReference type="ARBA" id="ARBA00053195"/>
    </source>
</evidence>
<evidence type="ECO:0000256" key="17">
    <source>
        <dbReference type="ARBA" id="ARBA00073438"/>
    </source>
</evidence>
<gene>
    <name evidence="21" type="primary">ABSGL_08770.1 scaffold 10421</name>
</gene>
<evidence type="ECO:0000256" key="5">
    <source>
        <dbReference type="ARBA" id="ARBA00022679"/>
    </source>
</evidence>
<keyword evidence="8" id="KW-0809">Transit peptide</keyword>
<keyword evidence="7" id="KW-0276">Fatty acid metabolism</keyword>
<name>A0A168PTJ6_ABSGL</name>
<evidence type="ECO:0000256" key="4">
    <source>
        <dbReference type="ARBA" id="ARBA00022448"/>
    </source>
</evidence>
<evidence type="ECO:0000256" key="8">
    <source>
        <dbReference type="ARBA" id="ARBA00022946"/>
    </source>
</evidence>
<evidence type="ECO:0000256" key="7">
    <source>
        <dbReference type="ARBA" id="ARBA00022832"/>
    </source>
</evidence>
<evidence type="ECO:0000256" key="13">
    <source>
        <dbReference type="ARBA" id="ARBA00023315"/>
    </source>
</evidence>
<keyword evidence="5 19" id="KW-0808">Transferase</keyword>
<dbReference type="Gene3D" id="3.30.559.10">
    <property type="entry name" value="Chloramphenicol acetyltransferase-like domain"/>
    <property type="match status" value="1"/>
</dbReference>
<dbReference type="InParanoid" id="A0A168PTJ6"/>
<reference evidence="21" key="1">
    <citation type="submission" date="2016-04" db="EMBL/GenBank/DDBJ databases">
        <authorList>
            <person name="Evans L.H."/>
            <person name="Alamgir A."/>
            <person name="Owens N."/>
            <person name="Weber N.D."/>
            <person name="Virtaneva K."/>
            <person name="Barbian K."/>
            <person name="Babar A."/>
            <person name="Rosenke K."/>
        </authorList>
    </citation>
    <scope>NUCLEOTIDE SEQUENCE [LARGE SCALE GENOMIC DNA]</scope>
    <source>
        <strain evidence="21">CBS 101.48</strain>
    </source>
</reference>
<evidence type="ECO:0000256" key="3">
    <source>
        <dbReference type="ARBA" id="ARBA00005232"/>
    </source>
</evidence>
<dbReference type="STRING" id="4829.A0A168PTJ6"/>
<protein>
    <recommendedName>
        <fullName evidence="17">Carnitine O-acetyltransferase, mitochondrial</fullName>
        <ecNumber evidence="16">2.3.1.7</ecNumber>
    </recommendedName>
</protein>
<keyword evidence="4" id="KW-0813">Transport</keyword>
<dbReference type="FunFam" id="3.30.559.70:FF:000007">
    <property type="entry name" value="Carnitine O-acetyltransferase, mitochondrial"/>
    <property type="match status" value="1"/>
</dbReference>
<dbReference type="OrthoDB" id="240216at2759"/>
<dbReference type="InterPro" id="IPR000542">
    <property type="entry name" value="Carn_acyl_trans"/>
</dbReference>
<keyword evidence="22" id="KW-1185">Reference proteome</keyword>
<sequence>MAPKTPVDPNASGPMFQYQANLPKLPVPGLDRTLALYLQTVRPLVSDADYKKTEQAAKEFIAPGGLGQELQKRLVARSQDGGIVNWMEDWWLDQAYMGYRDSVVINVSYFFAYKDDKTRRNNAQRAAAITTAALEFKKEIVQKTLPIEYAKGEPLCMDSYKYMFNNCRVPKKPSDIEVAYDLVENTHVIVIRKNRFYFVDVVHNGQQLSTTEIQQQFQRVIDLAGQDKGLPLGVLTADNRDNWTDAREALLAAHGDNKSALEKIESASFVVCLDDSAPGTRDELSRACWHGDGRNRFFDKPLQFVVFENGKAGFIGEHSCMDGMVTARLNNFICDNLAKNKTNHGTVSIRPSLPQPTEIQFRIDAAVNKHIAVAEKNFDAAIANHDLTVLAFNGLGKNQIKKFKCSPDAFAQMVIQLAYYKMFGVSRATYEAGMTRKFQRGRTETNRTVSAESVAFVKAMEDVTVSNADKIARFRAALKAQGAYMGQATNAHGVDRHLFGLKNSLRPDEPKPSLFTDPSFAYCSHWFLSTSQLASEYFDGYGWGQVVPDGFGIAYMVNNHVLQFNVASVKDLTVDGKQYVNGTYHFKQALEDAAEDLRDLLSNEIPPQAKL</sequence>
<evidence type="ECO:0000256" key="10">
    <source>
        <dbReference type="ARBA" id="ARBA00023128"/>
    </source>
</evidence>
<dbReference type="InterPro" id="IPR042231">
    <property type="entry name" value="Cho/carn_acyl_trans_2"/>
</dbReference>
<evidence type="ECO:0000256" key="16">
    <source>
        <dbReference type="ARBA" id="ARBA00066910"/>
    </source>
</evidence>
<dbReference type="Pfam" id="PF00755">
    <property type="entry name" value="Carn_acyltransf"/>
    <property type="match status" value="1"/>
</dbReference>
<keyword evidence="11" id="KW-0472">Membrane</keyword>
<feature type="active site" description="Proton acceptor" evidence="18">
    <location>
        <position position="318"/>
    </location>
</feature>
<dbReference type="EC" id="2.3.1.7" evidence="16"/>
<dbReference type="SUPFAM" id="SSF52777">
    <property type="entry name" value="CoA-dependent acyltransferases"/>
    <property type="match status" value="2"/>
</dbReference>
<keyword evidence="9" id="KW-0443">Lipid metabolism</keyword>
<dbReference type="OMA" id="PWAQMRQ"/>
<evidence type="ECO:0000256" key="18">
    <source>
        <dbReference type="PIRSR" id="PIRSR600542-1"/>
    </source>
</evidence>
<keyword evidence="10" id="KW-0496">Mitochondrion</keyword>
<comment type="catalytic activity">
    <reaction evidence="14">
        <text>(R)-carnitine + acetyl-CoA = O-acetyl-(R)-carnitine + CoA</text>
        <dbReference type="Rhea" id="RHEA:21136"/>
        <dbReference type="ChEBI" id="CHEBI:16347"/>
        <dbReference type="ChEBI" id="CHEBI:57287"/>
        <dbReference type="ChEBI" id="CHEBI:57288"/>
        <dbReference type="ChEBI" id="CHEBI:57589"/>
        <dbReference type="EC" id="2.3.1.7"/>
    </reaction>
</comment>
<comment type="function">
    <text evidence="15">Carnitine acetylase is specific for short chain fatty acids. Carnitine acetylase seems to affect the flux through the pyruvate dehydrogenase complex. It may be involved as well in the transport of acetyl-CoA into mitochondria.</text>
</comment>
<evidence type="ECO:0000259" key="20">
    <source>
        <dbReference type="Pfam" id="PF00755"/>
    </source>
</evidence>
<proteinExistence type="inferred from homology"/>
<dbReference type="AlphaFoldDB" id="A0A168PTJ6"/>
<dbReference type="InterPro" id="IPR023213">
    <property type="entry name" value="CAT-like_dom_sf"/>
</dbReference>
<keyword evidence="6" id="KW-0999">Mitochondrion inner membrane</keyword>
<dbReference type="InterPro" id="IPR039551">
    <property type="entry name" value="Cho/carn_acyl_trans"/>
</dbReference>
<dbReference type="EMBL" id="LT554016">
    <property type="protein sequence ID" value="SAM02954.1"/>
    <property type="molecule type" value="Genomic_DNA"/>
</dbReference>
<dbReference type="GO" id="GO:0009437">
    <property type="term" value="P:carnitine metabolic process"/>
    <property type="evidence" value="ECO:0007669"/>
    <property type="project" value="TreeGrafter"/>
</dbReference>
<evidence type="ECO:0000256" key="19">
    <source>
        <dbReference type="RuleBase" id="RU003801"/>
    </source>
</evidence>
<dbReference type="PANTHER" id="PTHR22589">
    <property type="entry name" value="CARNITINE O-ACYLTRANSFERASE"/>
    <property type="match status" value="1"/>
</dbReference>
<dbReference type="GO" id="GO:0005743">
    <property type="term" value="C:mitochondrial inner membrane"/>
    <property type="evidence" value="ECO:0007669"/>
    <property type="project" value="UniProtKB-SubCell"/>
</dbReference>
<dbReference type="Proteomes" id="UP000078561">
    <property type="component" value="Unassembled WGS sequence"/>
</dbReference>
<evidence type="ECO:0000313" key="22">
    <source>
        <dbReference type="Proteomes" id="UP000078561"/>
    </source>
</evidence>
<comment type="similarity">
    <text evidence="3 19">Belongs to the carnitine/choline acetyltransferase family.</text>
</comment>
<keyword evidence="12" id="KW-0576">Peroxisome</keyword>
<dbReference type="GO" id="GO:0005777">
    <property type="term" value="C:peroxisome"/>
    <property type="evidence" value="ECO:0007669"/>
    <property type="project" value="UniProtKB-SubCell"/>
</dbReference>
<evidence type="ECO:0000256" key="6">
    <source>
        <dbReference type="ARBA" id="ARBA00022792"/>
    </source>
</evidence>
<comment type="subcellular location">
    <subcellularLocation>
        <location evidence="2">Mitochondrion inner membrane</location>
        <topology evidence="2">Peripheral membrane protein</topology>
        <orientation evidence="2">Matrix side</orientation>
    </subcellularLocation>
    <subcellularLocation>
        <location evidence="1">Peroxisome</location>
    </subcellularLocation>
</comment>
<evidence type="ECO:0000256" key="14">
    <source>
        <dbReference type="ARBA" id="ARBA00052702"/>
    </source>
</evidence>
<evidence type="ECO:0000256" key="11">
    <source>
        <dbReference type="ARBA" id="ARBA00023136"/>
    </source>
</evidence>
<organism evidence="21">
    <name type="scientific">Absidia glauca</name>
    <name type="common">Pin mould</name>
    <dbReference type="NCBI Taxonomy" id="4829"/>
    <lineage>
        <taxon>Eukaryota</taxon>
        <taxon>Fungi</taxon>
        <taxon>Fungi incertae sedis</taxon>
        <taxon>Mucoromycota</taxon>
        <taxon>Mucoromycotina</taxon>
        <taxon>Mucoromycetes</taxon>
        <taxon>Mucorales</taxon>
        <taxon>Cunninghamellaceae</taxon>
        <taxon>Absidia</taxon>
    </lineage>
</organism>
<evidence type="ECO:0000256" key="9">
    <source>
        <dbReference type="ARBA" id="ARBA00023098"/>
    </source>
</evidence>
<evidence type="ECO:0000256" key="1">
    <source>
        <dbReference type="ARBA" id="ARBA00004275"/>
    </source>
</evidence>
<evidence type="ECO:0000313" key="21">
    <source>
        <dbReference type="EMBL" id="SAM02954.1"/>
    </source>
</evidence>
<dbReference type="GO" id="GO:0004092">
    <property type="term" value="F:carnitine O-acetyltransferase activity"/>
    <property type="evidence" value="ECO:0007669"/>
    <property type="project" value="UniProtKB-EC"/>
</dbReference>
<dbReference type="PANTHER" id="PTHR22589:SF103">
    <property type="entry name" value="CARNITINE O-ACETYL-TRANSFERASE, ISOFORM A-RELATED"/>
    <property type="match status" value="1"/>
</dbReference>
<keyword evidence="13 19" id="KW-0012">Acyltransferase</keyword>
<dbReference type="Gene3D" id="3.30.559.70">
    <property type="entry name" value="Choline/Carnitine o-acyltransferase, domain 2"/>
    <property type="match status" value="1"/>
</dbReference>
<feature type="domain" description="Choline/carnitine acyltransferase" evidence="20">
    <location>
        <begin position="25"/>
        <end position="590"/>
    </location>
</feature>
<evidence type="ECO:0000256" key="2">
    <source>
        <dbReference type="ARBA" id="ARBA00004443"/>
    </source>
</evidence>
<accession>A0A168PTJ6</accession>
<evidence type="ECO:0000256" key="12">
    <source>
        <dbReference type="ARBA" id="ARBA00023140"/>
    </source>
</evidence>
<dbReference type="PROSITE" id="PS00440">
    <property type="entry name" value="ACYLTRANSF_C_2"/>
    <property type="match status" value="1"/>
</dbReference>